<keyword evidence="2" id="KW-1185">Reference proteome</keyword>
<name>A0ABY4VEZ6_9GAMM</name>
<proteinExistence type="predicted"/>
<evidence type="ECO:0000313" key="1">
    <source>
        <dbReference type="EMBL" id="USD22871.1"/>
    </source>
</evidence>
<accession>A0ABY4VEZ6</accession>
<evidence type="ECO:0000313" key="2">
    <source>
        <dbReference type="Proteomes" id="UP001055658"/>
    </source>
</evidence>
<sequence length="199" mass="23153">MTFKADVLAAAKLKAEELEDWKFVTKRYRSRPAEFCDLLIDPSWNFCGSPAWVTTQPDAGVYIKEVEDILSHLSGFSLSRTPTFSRRIRIADLKYPFDQTVYAEDFESREKAIAKVMRDLDNIIEFGEAYLRKQYCLDSKESFYLSVPEETRGIWATYYCIVRGLLGDTDYIKRVLRKEIDPEGHQELELIGKVLDYFS</sequence>
<dbReference type="RefSeq" id="WP_252085224.1">
    <property type="nucleotide sequence ID" value="NZ_CP092418.1"/>
</dbReference>
<gene>
    <name evidence="1" type="ORF">MJO52_06950</name>
</gene>
<reference evidence="1" key="1">
    <citation type="submission" date="2022-02" db="EMBL/GenBank/DDBJ databases">
        <title>Coral-associated bacteria.</title>
        <authorList>
            <person name="Tang K."/>
            <person name="Wang X."/>
        </authorList>
    </citation>
    <scope>NUCLEOTIDE SEQUENCE</scope>
    <source>
        <strain evidence="1">SCSIO 43006</strain>
    </source>
</reference>
<dbReference type="Proteomes" id="UP001055658">
    <property type="component" value="Chromosome"/>
</dbReference>
<organism evidence="1 2">
    <name type="scientific">Microbulbifer variabilis</name>
    <dbReference type="NCBI Taxonomy" id="266805"/>
    <lineage>
        <taxon>Bacteria</taxon>
        <taxon>Pseudomonadati</taxon>
        <taxon>Pseudomonadota</taxon>
        <taxon>Gammaproteobacteria</taxon>
        <taxon>Cellvibrionales</taxon>
        <taxon>Microbulbiferaceae</taxon>
        <taxon>Microbulbifer</taxon>
    </lineage>
</organism>
<dbReference type="EMBL" id="CP092418">
    <property type="protein sequence ID" value="USD22871.1"/>
    <property type="molecule type" value="Genomic_DNA"/>
</dbReference>
<protein>
    <submittedName>
        <fullName evidence="1">Uncharacterized protein</fullName>
    </submittedName>
</protein>